<keyword evidence="3" id="KW-1185">Reference proteome</keyword>
<accession>A0A5C6BI34</accession>
<dbReference type="Proteomes" id="UP000320735">
    <property type="component" value="Unassembled WGS sequence"/>
</dbReference>
<feature type="transmembrane region" description="Helical" evidence="1">
    <location>
        <begin position="49"/>
        <end position="69"/>
    </location>
</feature>
<organism evidence="2 3">
    <name type="scientific">Symmachiella macrocystis</name>
    <dbReference type="NCBI Taxonomy" id="2527985"/>
    <lineage>
        <taxon>Bacteria</taxon>
        <taxon>Pseudomonadati</taxon>
        <taxon>Planctomycetota</taxon>
        <taxon>Planctomycetia</taxon>
        <taxon>Planctomycetales</taxon>
        <taxon>Planctomycetaceae</taxon>
        <taxon>Symmachiella</taxon>
    </lineage>
</organism>
<protein>
    <submittedName>
        <fullName evidence="2">Uncharacterized protein</fullName>
    </submittedName>
</protein>
<proteinExistence type="predicted"/>
<evidence type="ECO:0000313" key="2">
    <source>
        <dbReference type="EMBL" id="TWU11201.1"/>
    </source>
</evidence>
<feature type="transmembrane region" description="Helical" evidence="1">
    <location>
        <begin position="25"/>
        <end position="42"/>
    </location>
</feature>
<reference evidence="2 3" key="1">
    <citation type="submission" date="2019-02" db="EMBL/GenBank/DDBJ databases">
        <title>Deep-cultivation of Planctomycetes and their phenomic and genomic characterization uncovers novel biology.</title>
        <authorList>
            <person name="Wiegand S."/>
            <person name="Jogler M."/>
            <person name="Boedeker C."/>
            <person name="Pinto D."/>
            <person name="Vollmers J."/>
            <person name="Rivas-Marin E."/>
            <person name="Kohn T."/>
            <person name="Peeters S.H."/>
            <person name="Heuer A."/>
            <person name="Rast P."/>
            <person name="Oberbeckmann S."/>
            <person name="Bunk B."/>
            <person name="Jeske O."/>
            <person name="Meyerdierks A."/>
            <person name="Storesund J.E."/>
            <person name="Kallscheuer N."/>
            <person name="Luecker S."/>
            <person name="Lage O.M."/>
            <person name="Pohl T."/>
            <person name="Merkel B.J."/>
            <person name="Hornburger P."/>
            <person name="Mueller R.-W."/>
            <person name="Bruemmer F."/>
            <person name="Labrenz M."/>
            <person name="Spormann A.M."/>
            <person name="Op Den Camp H."/>
            <person name="Overmann J."/>
            <person name="Amann R."/>
            <person name="Jetten M.S.M."/>
            <person name="Mascher T."/>
            <person name="Medema M.H."/>
            <person name="Devos D.P."/>
            <person name="Kaster A.-K."/>
            <person name="Ovreas L."/>
            <person name="Rohde M."/>
            <person name="Galperin M.Y."/>
            <person name="Jogler C."/>
        </authorList>
    </citation>
    <scope>NUCLEOTIDE SEQUENCE [LARGE SCALE GENOMIC DNA]</scope>
    <source>
        <strain evidence="2 3">CA54</strain>
    </source>
</reference>
<sequence length="71" mass="7806">MELFILSLLGPLTLVADVAPQNQLTGAILTVVLVPCLFAYAIRQNFLCFWVTMVSIFVWLFVGMIGVGINC</sequence>
<evidence type="ECO:0000313" key="3">
    <source>
        <dbReference type="Proteomes" id="UP000320735"/>
    </source>
</evidence>
<keyword evidence="1" id="KW-0812">Transmembrane</keyword>
<gene>
    <name evidence="2" type="ORF">CA54_00040</name>
</gene>
<dbReference type="AlphaFoldDB" id="A0A5C6BI34"/>
<keyword evidence="1" id="KW-1133">Transmembrane helix</keyword>
<dbReference type="EMBL" id="SJPP01000001">
    <property type="protein sequence ID" value="TWU11201.1"/>
    <property type="molecule type" value="Genomic_DNA"/>
</dbReference>
<keyword evidence="1" id="KW-0472">Membrane</keyword>
<name>A0A5C6BI34_9PLAN</name>
<evidence type="ECO:0000256" key="1">
    <source>
        <dbReference type="SAM" id="Phobius"/>
    </source>
</evidence>
<comment type="caution">
    <text evidence="2">The sequence shown here is derived from an EMBL/GenBank/DDBJ whole genome shotgun (WGS) entry which is preliminary data.</text>
</comment>